<proteinExistence type="predicted"/>
<evidence type="ECO:0000313" key="1">
    <source>
        <dbReference type="EMBL" id="MED6160813.1"/>
    </source>
</evidence>
<organism evidence="1 2">
    <name type="scientific">Stylosanthes scabra</name>
    <dbReference type="NCBI Taxonomy" id="79078"/>
    <lineage>
        <taxon>Eukaryota</taxon>
        <taxon>Viridiplantae</taxon>
        <taxon>Streptophyta</taxon>
        <taxon>Embryophyta</taxon>
        <taxon>Tracheophyta</taxon>
        <taxon>Spermatophyta</taxon>
        <taxon>Magnoliopsida</taxon>
        <taxon>eudicotyledons</taxon>
        <taxon>Gunneridae</taxon>
        <taxon>Pentapetalae</taxon>
        <taxon>rosids</taxon>
        <taxon>fabids</taxon>
        <taxon>Fabales</taxon>
        <taxon>Fabaceae</taxon>
        <taxon>Papilionoideae</taxon>
        <taxon>50 kb inversion clade</taxon>
        <taxon>dalbergioids sensu lato</taxon>
        <taxon>Dalbergieae</taxon>
        <taxon>Pterocarpus clade</taxon>
        <taxon>Stylosanthes</taxon>
    </lineage>
</organism>
<name>A0ABU6ULV9_9FABA</name>
<reference evidence="1 2" key="1">
    <citation type="journal article" date="2023" name="Plants (Basel)">
        <title>Bridging the Gap: Combining Genomics and Transcriptomics Approaches to Understand Stylosanthes scabra, an Orphan Legume from the Brazilian Caatinga.</title>
        <authorList>
            <person name="Ferreira-Neto J.R.C."/>
            <person name="da Silva M.D."/>
            <person name="Binneck E."/>
            <person name="de Melo N.F."/>
            <person name="da Silva R.H."/>
            <person name="de Melo A.L.T.M."/>
            <person name="Pandolfi V."/>
            <person name="Bustamante F.O."/>
            <person name="Brasileiro-Vidal A.C."/>
            <person name="Benko-Iseppon A.M."/>
        </authorList>
    </citation>
    <scope>NUCLEOTIDE SEQUENCE [LARGE SCALE GENOMIC DNA]</scope>
    <source>
        <tissue evidence="1">Leaves</tissue>
    </source>
</reference>
<evidence type="ECO:0000313" key="2">
    <source>
        <dbReference type="Proteomes" id="UP001341840"/>
    </source>
</evidence>
<accession>A0ABU6ULV9</accession>
<gene>
    <name evidence="1" type="ORF">PIB30_054856</name>
</gene>
<dbReference type="Proteomes" id="UP001341840">
    <property type="component" value="Unassembled WGS sequence"/>
</dbReference>
<keyword evidence="2" id="KW-1185">Reference proteome</keyword>
<protein>
    <submittedName>
        <fullName evidence="1">Uncharacterized protein</fullName>
    </submittedName>
</protein>
<dbReference type="EMBL" id="JASCZI010121251">
    <property type="protein sequence ID" value="MED6160813.1"/>
    <property type="molecule type" value="Genomic_DNA"/>
</dbReference>
<sequence>MVLQGSTNDGYSVLVLDRSGLAIIIDRVQVQAWKVGEVSVKISVCLAFSKGQVFRRMSWRIRGVSV</sequence>
<comment type="caution">
    <text evidence="1">The sequence shown here is derived from an EMBL/GenBank/DDBJ whole genome shotgun (WGS) entry which is preliminary data.</text>
</comment>